<dbReference type="InterPro" id="IPR006433">
    <property type="entry name" value="Prohead_protease"/>
</dbReference>
<accession>A0A8S5U7J0</accession>
<dbReference type="Pfam" id="PF04586">
    <property type="entry name" value="Peptidase_S78"/>
    <property type="match status" value="1"/>
</dbReference>
<dbReference type="GO" id="GO:0006508">
    <property type="term" value="P:proteolysis"/>
    <property type="evidence" value="ECO:0007669"/>
    <property type="project" value="UniProtKB-KW"/>
</dbReference>
<dbReference type="GO" id="GO:0046797">
    <property type="term" value="P:viral procapsid maturation"/>
    <property type="evidence" value="ECO:0007669"/>
    <property type="project" value="UniProtKB-KW"/>
</dbReference>
<evidence type="ECO:0000256" key="2">
    <source>
        <dbReference type="ARBA" id="ARBA00022670"/>
    </source>
</evidence>
<keyword evidence="1" id="KW-1188">Viral release from host cell</keyword>
<evidence type="ECO:0000256" key="1">
    <source>
        <dbReference type="ARBA" id="ARBA00022612"/>
    </source>
</evidence>
<evidence type="ECO:0000256" key="4">
    <source>
        <dbReference type="ARBA" id="ARBA00022950"/>
    </source>
</evidence>
<name>A0A8S5U7J0_9CAUD</name>
<feature type="domain" description="Prohead serine protease" evidence="6">
    <location>
        <begin position="38"/>
        <end position="194"/>
    </location>
</feature>
<keyword evidence="4" id="KW-0118">Viral capsid assembly</keyword>
<reference evidence="7" key="1">
    <citation type="journal article" date="2021" name="Proc. Natl. Acad. Sci. U.S.A.">
        <title>A Catalog of Tens of Thousands of Viruses from Human Metagenomes Reveals Hidden Associations with Chronic Diseases.</title>
        <authorList>
            <person name="Tisza M.J."/>
            <person name="Buck C.B."/>
        </authorList>
    </citation>
    <scope>NUCLEOTIDE SEQUENCE</scope>
    <source>
        <strain evidence="7">CtdyF5</strain>
    </source>
</reference>
<keyword evidence="2 7" id="KW-0645">Protease</keyword>
<evidence type="ECO:0000259" key="6">
    <source>
        <dbReference type="Pfam" id="PF04586"/>
    </source>
</evidence>
<proteinExistence type="predicted"/>
<dbReference type="InterPro" id="IPR054613">
    <property type="entry name" value="Peptidase_S78_dom"/>
</dbReference>
<evidence type="ECO:0000313" key="7">
    <source>
        <dbReference type="EMBL" id="DAF90432.1"/>
    </source>
</evidence>
<evidence type="ECO:0000256" key="5">
    <source>
        <dbReference type="ARBA" id="ARBA00023045"/>
    </source>
</evidence>
<dbReference type="GO" id="GO:0008233">
    <property type="term" value="F:peptidase activity"/>
    <property type="evidence" value="ECO:0007669"/>
    <property type="project" value="UniProtKB-KW"/>
</dbReference>
<organism evidence="7">
    <name type="scientific">Myoviridae sp. ctdyF5</name>
    <dbReference type="NCBI Taxonomy" id="2825144"/>
    <lineage>
        <taxon>Viruses</taxon>
        <taxon>Duplodnaviria</taxon>
        <taxon>Heunggongvirae</taxon>
        <taxon>Uroviricota</taxon>
        <taxon>Caudoviricetes</taxon>
    </lineage>
</organism>
<evidence type="ECO:0000256" key="3">
    <source>
        <dbReference type="ARBA" id="ARBA00022801"/>
    </source>
</evidence>
<keyword evidence="3" id="KW-0378">Hydrolase</keyword>
<sequence>MKCWSASTPQTLPMRLKPIKQKRKKPMSDRETRCYSGEVRAEQQGDQPTHIIGYGSVFNSRSEPLWGFREIIKPGAFDDVLGDDVRGLFNHDPNFILGRSTSGTLAIAVDDKGLRYDITAPETPTIRDLVLAPMQRGDINQSSFAFRVARDGERWYEDEEGVVIREVNRFSRLFDVSPVTYPAYQEADSGVRSMKAWQEARESGALKNAINQRMARERLLILINA</sequence>
<protein>
    <submittedName>
        <fullName evidence="7">Prohead serine protease</fullName>
    </submittedName>
</protein>
<keyword evidence="5" id="KW-1273">Viral capsid maturation</keyword>
<dbReference type="NCBIfam" id="TIGR01543">
    <property type="entry name" value="proheadase_HK97"/>
    <property type="match status" value="1"/>
</dbReference>
<dbReference type="EMBL" id="BK016029">
    <property type="protein sequence ID" value="DAF90432.1"/>
    <property type="molecule type" value="Genomic_DNA"/>
</dbReference>